<organism evidence="1 2">
    <name type="scientific">Dibothriocephalus latus</name>
    <name type="common">Fish tapeworm</name>
    <name type="synonym">Diphyllobothrium latum</name>
    <dbReference type="NCBI Taxonomy" id="60516"/>
    <lineage>
        <taxon>Eukaryota</taxon>
        <taxon>Metazoa</taxon>
        <taxon>Spiralia</taxon>
        <taxon>Lophotrochozoa</taxon>
        <taxon>Platyhelminthes</taxon>
        <taxon>Cestoda</taxon>
        <taxon>Eucestoda</taxon>
        <taxon>Diphyllobothriidea</taxon>
        <taxon>Diphyllobothriidae</taxon>
        <taxon>Dibothriocephalus</taxon>
    </lineage>
</organism>
<protein>
    <submittedName>
        <fullName evidence="1">Uncharacterized protein</fullName>
    </submittedName>
</protein>
<reference evidence="1 2" key="1">
    <citation type="submission" date="2018-11" db="EMBL/GenBank/DDBJ databases">
        <authorList>
            <consortium name="Pathogen Informatics"/>
        </authorList>
    </citation>
    <scope>NUCLEOTIDE SEQUENCE [LARGE SCALE GENOMIC DNA]</scope>
</reference>
<accession>A0A3P7R981</accession>
<dbReference type="AlphaFoldDB" id="A0A3P7R981"/>
<gene>
    <name evidence="1" type="ORF">DILT_LOCUS17956</name>
</gene>
<evidence type="ECO:0000313" key="1">
    <source>
        <dbReference type="EMBL" id="VDN39626.1"/>
    </source>
</evidence>
<sequence length="75" mass="8117">MEFNERTRGGGIPRMPILVSDLGADGVKSSLARIVLPVGTPELSALLNKKMTFSSVESRALLSVSCKKNNHFFPV</sequence>
<evidence type="ECO:0000313" key="2">
    <source>
        <dbReference type="Proteomes" id="UP000281553"/>
    </source>
</evidence>
<keyword evidence="2" id="KW-1185">Reference proteome</keyword>
<dbReference type="EMBL" id="UYRU01096102">
    <property type="protein sequence ID" value="VDN39626.1"/>
    <property type="molecule type" value="Genomic_DNA"/>
</dbReference>
<dbReference type="Proteomes" id="UP000281553">
    <property type="component" value="Unassembled WGS sequence"/>
</dbReference>
<proteinExistence type="predicted"/>
<name>A0A3P7R981_DIBLA</name>
<dbReference type="OrthoDB" id="6255414at2759"/>